<dbReference type="EMBL" id="JADCTT010000009">
    <property type="protein sequence ID" value="KAF9748365.1"/>
    <property type="molecule type" value="Genomic_DNA"/>
</dbReference>
<dbReference type="SUPFAM" id="SSF52047">
    <property type="entry name" value="RNI-like"/>
    <property type="match status" value="1"/>
</dbReference>
<evidence type="ECO:0000256" key="1">
    <source>
        <dbReference type="SAM" id="MobiDB-lite"/>
    </source>
</evidence>
<protein>
    <recommendedName>
        <fullName evidence="4">F-box domain-containing protein</fullName>
    </recommendedName>
</protein>
<comment type="caution">
    <text evidence="2">The sequence shown here is derived from an EMBL/GenBank/DDBJ whole genome shotgun (WGS) entry which is preliminary data.</text>
</comment>
<evidence type="ECO:0008006" key="4">
    <source>
        <dbReference type="Google" id="ProtNLM"/>
    </source>
</evidence>
<dbReference type="Proteomes" id="UP000616885">
    <property type="component" value="Unassembled WGS sequence"/>
</dbReference>
<name>A0A8H7N436_BIOOC</name>
<dbReference type="InterPro" id="IPR032675">
    <property type="entry name" value="LRR_dom_sf"/>
</dbReference>
<proteinExistence type="predicted"/>
<reference evidence="2" key="1">
    <citation type="submission" date="2020-10" db="EMBL/GenBank/DDBJ databases">
        <title>High-Quality Genome Resource of Clonostachys rosea strain S41 by Oxford Nanopore Long-Read Sequencing.</title>
        <authorList>
            <person name="Wang H."/>
        </authorList>
    </citation>
    <scope>NUCLEOTIDE SEQUENCE</scope>
    <source>
        <strain evidence="2">S41</strain>
    </source>
</reference>
<evidence type="ECO:0000313" key="2">
    <source>
        <dbReference type="EMBL" id="KAF9748365.1"/>
    </source>
</evidence>
<feature type="region of interest" description="Disordered" evidence="1">
    <location>
        <begin position="1"/>
        <end position="68"/>
    </location>
</feature>
<organism evidence="2 3">
    <name type="scientific">Bionectria ochroleuca</name>
    <name type="common">Gliocladium roseum</name>
    <dbReference type="NCBI Taxonomy" id="29856"/>
    <lineage>
        <taxon>Eukaryota</taxon>
        <taxon>Fungi</taxon>
        <taxon>Dikarya</taxon>
        <taxon>Ascomycota</taxon>
        <taxon>Pezizomycotina</taxon>
        <taxon>Sordariomycetes</taxon>
        <taxon>Hypocreomycetidae</taxon>
        <taxon>Hypocreales</taxon>
        <taxon>Bionectriaceae</taxon>
        <taxon>Clonostachys</taxon>
    </lineage>
</organism>
<dbReference type="Gene3D" id="3.80.10.10">
    <property type="entry name" value="Ribonuclease Inhibitor"/>
    <property type="match status" value="1"/>
</dbReference>
<dbReference type="AlphaFoldDB" id="A0A8H7N436"/>
<accession>A0A8H7N436</accession>
<gene>
    <name evidence="2" type="ORF">IM811_017870</name>
</gene>
<sequence>MASRRSSRLQGRQAIEPTDPVPAPDLTVHPTKRKASASKVDALFPPPKAKQAKPPGPKAQAVSKPRNAKKLAVQPVTSALPQEIFDLILDQITDPSTIGKMGRTCKKYHSIMIPRLHQRVAVTAMFHAHIQKLIQSIEPYLSISQMKTLKKKGKYKGQQETYSPHLAEHQVPECASFVRQMIIGVCDPGRKHEHIVYAYLDEAFKNMRNLQIVETMPMTKSIAQSLATMEHLQALSIDLSKFDPDARPFLGKIKNLKHFSVTDNSFLTFHEHDLIPQIVINSNATLRSLIVIKPNFGSMPTLTAPSRAHQFPNLKSLSLGRTNFDTGFSKWLQQSIDFMSLRELYLQPLGEGQASFFDHLATLAASKASSEIALRTVFLDLSNGFTLTPGSNQLHIDARIRFLSSFDTLTSLELNDYNQHKIDLPNPGIPETLLDAILKHKGLRTLKISYVGLVSGCKVPCISAESLTTILDRLPLLEEIHFAPEIDELDEIGRVLARSANLKSITCFPVDPPGVLRSESSSETVLKSILQASLSHNADASNSKAKFVWEDHTKLREISVVLRSWQVRSHFFGRTPKGAKKPEMFTSEGRGVMYRDVSWTVPSGINLGFDPTHPWVEKVARDMD</sequence>
<evidence type="ECO:0000313" key="3">
    <source>
        <dbReference type="Proteomes" id="UP000616885"/>
    </source>
</evidence>